<sequence length="553" mass="61698">AMEQLMTDIEVMPVRLKQKDMPKLVRTARVSVTETGALLEGDFIALLPHIASRAFEPEEAAAFADFGVPVPTAGCCGPALQTQALLQLLGRATASSHVAALRLARHAFPKALRQYVLDYAQATVAALNGRLARGETLGEADLPEGFEVVEREEPPDYLLPDGLPIPASERHCVEILDEILAKALGIHFLEPAGPGGAAATKAVVRGHEDLSQLAPAVPEELAPFGGPRRPSAALAANLTAAFGAASPTGGSDPARDGSLRRGMRKGVLRALGFCAVERHGVGLDVPPLAKLMGLPRTARLLQLATCQRRRPPKDAESIRLERYEDLLKRGRKVPDKRRNWYEKLCFWSDATTREGARIFVVAPRGPKGETDIFIDMWELLAFSLSKMHDHVVKEFKPFAIVWTQFSDHRFWPCSMWQVKDWLHPSYSRSIDAVHMVHPSWTMRAMSLFLWPVAEDEFWNYCHIHERIEFLAEFIDLSVFRLPKDLYTYDKYLDKQAQENVEHTQQRMGNMGMGMFGAGIPNAPQTEEEKEAHAEKLEELKAMLSRKGYQKKED</sequence>
<reference evidence="1" key="1">
    <citation type="submission" date="2023-10" db="EMBL/GenBank/DDBJ databases">
        <authorList>
            <person name="Chen Y."/>
            <person name="Shah S."/>
            <person name="Dougan E. K."/>
            <person name="Thang M."/>
            <person name="Chan C."/>
        </authorList>
    </citation>
    <scope>NUCLEOTIDE SEQUENCE [LARGE SCALE GENOMIC DNA]</scope>
</reference>
<keyword evidence="2" id="KW-1185">Reference proteome</keyword>
<dbReference type="Proteomes" id="UP001189429">
    <property type="component" value="Unassembled WGS sequence"/>
</dbReference>
<organism evidence="1 2">
    <name type="scientific">Prorocentrum cordatum</name>
    <dbReference type="NCBI Taxonomy" id="2364126"/>
    <lineage>
        <taxon>Eukaryota</taxon>
        <taxon>Sar</taxon>
        <taxon>Alveolata</taxon>
        <taxon>Dinophyceae</taxon>
        <taxon>Prorocentrales</taxon>
        <taxon>Prorocentraceae</taxon>
        <taxon>Prorocentrum</taxon>
    </lineage>
</organism>
<comment type="caution">
    <text evidence="1">The sequence shown here is derived from an EMBL/GenBank/DDBJ whole genome shotgun (WGS) entry which is preliminary data.</text>
</comment>
<name>A0ABN9WNA9_9DINO</name>
<protein>
    <recommendedName>
        <fullName evidence="3">CRAL-TRIO domain-containing protein</fullName>
    </recommendedName>
</protein>
<accession>A0ABN9WNA9</accession>
<feature type="non-terminal residue" evidence="1">
    <location>
        <position position="1"/>
    </location>
</feature>
<dbReference type="InterPro" id="IPR036865">
    <property type="entry name" value="CRAL-TRIO_dom_sf"/>
</dbReference>
<evidence type="ECO:0000313" key="1">
    <source>
        <dbReference type="EMBL" id="CAK0886503.1"/>
    </source>
</evidence>
<evidence type="ECO:0000313" key="2">
    <source>
        <dbReference type="Proteomes" id="UP001189429"/>
    </source>
</evidence>
<gene>
    <name evidence="1" type="ORF">PCOR1329_LOCUS67833</name>
</gene>
<proteinExistence type="predicted"/>
<evidence type="ECO:0008006" key="3">
    <source>
        <dbReference type="Google" id="ProtNLM"/>
    </source>
</evidence>
<dbReference type="Gene3D" id="3.40.525.10">
    <property type="entry name" value="CRAL-TRIO lipid binding domain"/>
    <property type="match status" value="1"/>
</dbReference>
<dbReference type="EMBL" id="CAUYUJ010018813">
    <property type="protein sequence ID" value="CAK0886503.1"/>
    <property type="molecule type" value="Genomic_DNA"/>
</dbReference>